<accession>F0WAN5</accession>
<gene>
    <name evidence="1" type="primary">AlNc14C46G3749</name>
    <name evidence="1" type="ORF">ALNC14_043490</name>
</gene>
<dbReference type="HOGENOM" id="CLU_088458_2_1_1"/>
<name>F0WAN5_9STRA</name>
<proteinExistence type="predicted"/>
<reference evidence="1" key="2">
    <citation type="submission" date="2011-02" db="EMBL/GenBank/DDBJ databases">
        <authorList>
            <person name="MacLean D."/>
        </authorList>
    </citation>
    <scope>NUCLEOTIDE SEQUENCE</scope>
</reference>
<evidence type="ECO:0000313" key="1">
    <source>
        <dbReference type="EMBL" id="CCA18206.1"/>
    </source>
</evidence>
<organism evidence="1">
    <name type="scientific">Albugo laibachii Nc14</name>
    <dbReference type="NCBI Taxonomy" id="890382"/>
    <lineage>
        <taxon>Eukaryota</taxon>
        <taxon>Sar</taxon>
        <taxon>Stramenopiles</taxon>
        <taxon>Oomycota</taxon>
        <taxon>Peronosporomycetes</taxon>
        <taxon>Albuginales</taxon>
        <taxon>Albuginaceae</taxon>
        <taxon>Albugo</taxon>
    </lineage>
</organism>
<dbReference type="AlphaFoldDB" id="F0WAN5"/>
<sequence length="125" mass="14412">MSCCCWTTSPLIAFLRRARTSRGKCCPPTTSFLQSFKSKLKLMTPYIVGKFDELLDKAAEVGYENLETQMESLYTLDVLQAMQWAQEAWEIVMCTTVANCWRRTKTIYDDLYKLVESMKQLALGQ</sequence>
<dbReference type="EMBL" id="FR824091">
    <property type="protein sequence ID" value="CCA18206.1"/>
    <property type="molecule type" value="Genomic_DNA"/>
</dbReference>
<protein>
    <submittedName>
        <fullName evidence="1">AlNc14C46G3749 protein</fullName>
    </submittedName>
</protein>
<reference evidence="1" key="1">
    <citation type="journal article" date="2011" name="PLoS Biol.">
        <title>Gene gain and loss during evolution of obligate parasitism in the white rust pathogen of Arabidopsis thaliana.</title>
        <authorList>
            <person name="Kemen E."/>
            <person name="Gardiner A."/>
            <person name="Schultz-Larsen T."/>
            <person name="Kemen A.C."/>
            <person name="Balmuth A.L."/>
            <person name="Robert-Seilaniantz A."/>
            <person name="Bailey K."/>
            <person name="Holub E."/>
            <person name="Studholme D.J."/>
            <person name="Maclean D."/>
            <person name="Jones J.D."/>
        </authorList>
    </citation>
    <scope>NUCLEOTIDE SEQUENCE</scope>
</reference>